<dbReference type="Pfam" id="PF00589">
    <property type="entry name" value="Phage_integrase"/>
    <property type="match status" value="1"/>
</dbReference>
<dbReference type="GO" id="GO:0006310">
    <property type="term" value="P:DNA recombination"/>
    <property type="evidence" value="ECO:0007669"/>
    <property type="project" value="UniProtKB-KW"/>
</dbReference>
<dbReference type="Gene3D" id="1.10.150.130">
    <property type="match status" value="1"/>
</dbReference>
<proteinExistence type="inferred from homology"/>
<organism evidence="5 6">
    <name type="scientific">Lactococcus formosensis</name>
    <dbReference type="NCBI Taxonomy" id="1281486"/>
    <lineage>
        <taxon>Bacteria</taxon>
        <taxon>Bacillati</taxon>
        <taxon>Bacillota</taxon>
        <taxon>Bacilli</taxon>
        <taxon>Lactobacillales</taxon>
        <taxon>Streptococcaceae</taxon>
        <taxon>Lactococcus</taxon>
    </lineage>
</organism>
<dbReference type="EMBL" id="CP086395">
    <property type="protein sequence ID" value="USJ20394.1"/>
    <property type="molecule type" value="Genomic_DNA"/>
</dbReference>
<dbReference type="RefSeq" id="WP_252175480.1">
    <property type="nucleotide sequence ID" value="NZ_CP086395.1"/>
</dbReference>
<dbReference type="InterPro" id="IPR011010">
    <property type="entry name" value="DNA_brk_join_enz"/>
</dbReference>
<keyword evidence="2" id="KW-0238">DNA-binding</keyword>
<keyword evidence="3" id="KW-0233">DNA recombination</keyword>
<dbReference type="InterPro" id="IPR013762">
    <property type="entry name" value="Integrase-like_cat_sf"/>
</dbReference>
<dbReference type="PANTHER" id="PTHR30349:SF41">
    <property type="entry name" value="INTEGRASE_RECOMBINASE PROTEIN MJ0367-RELATED"/>
    <property type="match status" value="1"/>
</dbReference>
<accession>A0A9Q9D6V7</accession>
<comment type="similarity">
    <text evidence="1">Belongs to the 'phage' integrase family.</text>
</comment>
<dbReference type="InterPro" id="IPR002104">
    <property type="entry name" value="Integrase_catalytic"/>
</dbReference>
<evidence type="ECO:0000256" key="2">
    <source>
        <dbReference type="ARBA" id="ARBA00023125"/>
    </source>
</evidence>
<dbReference type="PANTHER" id="PTHR30349">
    <property type="entry name" value="PHAGE INTEGRASE-RELATED"/>
    <property type="match status" value="1"/>
</dbReference>
<dbReference type="AlphaFoldDB" id="A0A9Q9D6V7"/>
<evidence type="ECO:0000256" key="3">
    <source>
        <dbReference type="ARBA" id="ARBA00023172"/>
    </source>
</evidence>
<gene>
    <name evidence="5" type="ORF">LMK00_11440</name>
</gene>
<dbReference type="GO" id="GO:0015074">
    <property type="term" value="P:DNA integration"/>
    <property type="evidence" value="ECO:0007669"/>
    <property type="project" value="InterPro"/>
</dbReference>
<sequence length="394" mass="45809">MASIRVRQTASKNSSWFYQVREGKGENEKKIAYKSGFKTEEEARQAGQIALNDWEVEEYGITPETHLLTLVRYYRRLRHANKILSEGTIRGYDIFEKMVEQYFDMPINSIKASYYQKVFTELGQTKGKTYLARLDSLIRRSLELARNDDVSFRDFTFGMEIGTRKKRKKVEEKYIHKAEDIEKLEKALFKKAGLTYYESGEDTSVYLVLYFLLATGMRYGELVALKWSDLVQDDTTQAYSLKVERRLLVQTEKFVELKSEASYRSVPISDSQADFLLNVIKPTQAILNEEYERENKNDLIFQHPRFKHDVPFSNAVNHLLAQVLHAENIPGTLTVYGLRHSRAAYLVYQEIPTSVIAAYLGHTERMFEKTYRHLLAEKKLKGYAAIRLLPDAIL</sequence>
<protein>
    <submittedName>
        <fullName evidence="5">Tyrosine-type recombinase/integrase</fullName>
    </submittedName>
</protein>
<reference evidence="5" key="1">
    <citation type="journal article" date="2022" name="Front. Microbiol.">
        <title>Feed Insects as a Reservoir of Granadaene-Producing Lactococci.</title>
        <authorList>
            <person name="Neuzil-Bunesova V."/>
            <person name="Ramirez Garcia A."/>
            <person name="Modrackova N."/>
            <person name="Makovska M."/>
            <person name="Sabolova M."/>
            <person name="Sproer C."/>
            <person name="Bunk B."/>
            <person name="Blom J."/>
            <person name="Schwab C."/>
        </authorList>
    </citation>
    <scope>NUCLEOTIDE SEQUENCE</scope>
    <source>
        <strain evidence="5">I4/6O</strain>
    </source>
</reference>
<dbReference type="GO" id="GO:0003677">
    <property type="term" value="F:DNA binding"/>
    <property type="evidence" value="ECO:0007669"/>
    <property type="project" value="UniProtKB-KW"/>
</dbReference>
<dbReference type="PROSITE" id="PS51898">
    <property type="entry name" value="TYR_RECOMBINASE"/>
    <property type="match status" value="1"/>
</dbReference>
<dbReference type="InterPro" id="IPR050090">
    <property type="entry name" value="Tyrosine_recombinase_XerCD"/>
</dbReference>
<evidence type="ECO:0000313" key="6">
    <source>
        <dbReference type="Proteomes" id="UP001056730"/>
    </source>
</evidence>
<dbReference type="SUPFAM" id="SSF56349">
    <property type="entry name" value="DNA breaking-rejoining enzymes"/>
    <property type="match status" value="1"/>
</dbReference>
<evidence type="ECO:0000313" key="5">
    <source>
        <dbReference type="EMBL" id="USJ20394.1"/>
    </source>
</evidence>
<dbReference type="Gene3D" id="1.10.443.10">
    <property type="entry name" value="Intergrase catalytic core"/>
    <property type="match status" value="1"/>
</dbReference>
<evidence type="ECO:0000259" key="4">
    <source>
        <dbReference type="PROSITE" id="PS51898"/>
    </source>
</evidence>
<feature type="domain" description="Tyr recombinase" evidence="4">
    <location>
        <begin position="170"/>
        <end position="385"/>
    </location>
</feature>
<name>A0A9Q9D6V7_9LACT</name>
<dbReference type="KEGG" id="lfo:LMK00_11440"/>
<evidence type="ECO:0000256" key="1">
    <source>
        <dbReference type="ARBA" id="ARBA00008857"/>
    </source>
</evidence>
<dbReference type="Proteomes" id="UP001056730">
    <property type="component" value="Chromosome"/>
</dbReference>
<dbReference type="InterPro" id="IPR010998">
    <property type="entry name" value="Integrase_recombinase_N"/>
</dbReference>